<reference evidence="1" key="1">
    <citation type="submission" date="2021-03" db="EMBL/GenBank/DDBJ databases">
        <authorList>
            <consortium name="DOE Joint Genome Institute"/>
            <person name="Ahrendt S."/>
            <person name="Looney B.P."/>
            <person name="Miyauchi S."/>
            <person name="Morin E."/>
            <person name="Drula E."/>
            <person name="Courty P.E."/>
            <person name="Chicoki N."/>
            <person name="Fauchery L."/>
            <person name="Kohler A."/>
            <person name="Kuo A."/>
            <person name="Labutti K."/>
            <person name="Pangilinan J."/>
            <person name="Lipzen A."/>
            <person name="Riley R."/>
            <person name="Andreopoulos W."/>
            <person name="He G."/>
            <person name="Johnson J."/>
            <person name="Barry K.W."/>
            <person name="Grigoriev I.V."/>
            <person name="Nagy L."/>
            <person name="Hibbett D."/>
            <person name="Henrissat B."/>
            <person name="Matheny P.B."/>
            <person name="Labbe J."/>
            <person name="Martin F."/>
        </authorList>
    </citation>
    <scope>NUCLEOTIDE SEQUENCE</scope>
    <source>
        <strain evidence="1">HHB10654</strain>
    </source>
</reference>
<dbReference type="Proteomes" id="UP000814140">
    <property type="component" value="Unassembled WGS sequence"/>
</dbReference>
<evidence type="ECO:0000313" key="1">
    <source>
        <dbReference type="EMBL" id="KAI0063474.1"/>
    </source>
</evidence>
<accession>A0ACB8T3P5</accession>
<sequence>MSTRQVARPVGTAGERIKVKVNAFVVSRLPTVAFLQYDVLDPPMRDVRRAQEIVFKLQTLVRPDLFQPRGVFDGRKNFFISSKAPFAQDPTMSFTFSMSPCVPPPTDGPSMVQVRLVKVGDINPGLLNQVVAGRADSETAQRAVNLLQVLIRQAPIMSQNTYNSRSVFSPQVKRDIGGGFELWRGYFQSVRPSIGKMIINVDVSTAAMYKAQPVLDWCIEFLSTATGRRMDVRDLGQMRHTDQLWKQLKIALKNVLVSVRVPKDKRRARPIKDLVENVGAYEFTRDGIPTTIREHFMNQNNYRLEHPRLFGLRVNTKRDIVIPAEVCDIVGGQMYKKTLAPGLSPKVLAFSSTRPEVRLQEIEQGVQGTFLDYANSDYVSEVGMSVEPRAMSITGRLLVPPTIQYNGSLAEMRQRGVWNVVRQQFYVPAPPSVWVVVSFVHPNNNAGIVRSVTALAKCCTLLAVHYSQQVTVASAAGGVEKTLDLFGNQNPLPNLIIVVLPDNAAEPRKIVKFWSDTKRQSVLATQCLKVSKLERANDQYYNNVALKINMKLGGTNSLAVNNAYNYLKSAPTMVIGADVSHPGPGVQDRPSITSLVASYEANLSRYAAFTRVQPPRQEIIVNLAEMVLEAIMFFFHQNGTVPPQRIIFYRDGVSEGEYKEVAAKEVAAIRQAWARFCQMKGRDPAQFPIKLTFLVVGKRHHVRFFPGSDDPKSRDNSGNVPAGLVVDTEVASPSIFDFYLQSHSGLKGTSRSGHYILLHDDNNLEVNHLQELSYYLCYVYGRATRSVSIPAPLVCARAGMYFKDDLRFSDVGSSAGSEGFDLQKWERGFTAPGATRMFFM</sequence>
<name>A0ACB8T3P5_9AGAM</name>
<reference evidence="1" key="2">
    <citation type="journal article" date="2022" name="New Phytol.">
        <title>Evolutionary transition to the ectomycorrhizal habit in the genomes of a hyperdiverse lineage of mushroom-forming fungi.</title>
        <authorList>
            <person name="Looney B."/>
            <person name="Miyauchi S."/>
            <person name="Morin E."/>
            <person name="Drula E."/>
            <person name="Courty P.E."/>
            <person name="Kohler A."/>
            <person name="Kuo A."/>
            <person name="LaButti K."/>
            <person name="Pangilinan J."/>
            <person name="Lipzen A."/>
            <person name="Riley R."/>
            <person name="Andreopoulos W."/>
            <person name="He G."/>
            <person name="Johnson J."/>
            <person name="Nolan M."/>
            <person name="Tritt A."/>
            <person name="Barry K.W."/>
            <person name="Grigoriev I.V."/>
            <person name="Nagy L.G."/>
            <person name="Hibbett D."/>
            <person name="Henrissat B."/>
            <person name="Matheny P.B."/>
            <person name="Labbe J."/>
            <person name="Martin F.M."/>
        </authorList>
    </citation>
    <scope>NUCLEOTIDE SEQUENCE</scope>
    <source>
        <strain evidence="1">HHB10654</strain>
    </source>
</reference>
<comment type="caution">
    <text evidence="1">The sequence shown here is derived from an EMBL/GenBank/DDBJ whole genome shotgun (WGS) entry which is preliminary data.</text>
</comment>
<dbReference type="EMBL" id="MU277203">
    <property type="protein sequence ID" value="KAI0063474.1"/>
    <property type="molecule type" value="Genomic_DNA"/>
</dbReference>
<evidence type="ECO:0000313" key="2">
    <source>
        <dbReference type="Proteomes" id="UP000814140"/>
    </source>
</evidence>
<organism evidence="1 2">
    <name type="scientific">Artomyces pyxidatus</name>
    <dbReference type="NCBI Taxonomy" id="48021"/>
    <lineage>
        <taxon>Eukaryota</taxon>
        <taxon>Fungi</taxon>
        <taxon>Dikarya</taxon>
        <taxon>Basidiomycota</taxon>
        <taxon>Agaricomycotina</taxon>
        <taxon>Agaricomycetes</taxon>
        <taxon>Russulales</taxon>
        <taxon>Auriscalpiaceae</taxon>
        <taxon>Artomyces</taxon>
    </lineage>
</organism>
<keyword evidence="2" id="KW-1185">Reference proteome</keyword>
<proteinExistence type="predicted"/>
<gene>
    <name evidence="1" type="ORF">BV25DRAFT_1824581</name>
</gene>
<protein>
    <submittedName>
        <fullName evidence="1">Piwi-domain-containing protein</fullName>
    </submittedName>
</protein>